<sequence>MRSSFPRSPTKKKENAPKNVNNRNGRVSRVLVANIPIRVDEQVVNQLRPERVEANVMPNSLGEDKNVRNLVLLKSKNAMSVRTRTSIEQALVLVLDTNIDGDKRVDDVSCNIGMGKDMLVDVDIEEDIGADKGPSGLKLELDNSYKRRKMLEKQIKARRMGKDPMHGREL</sequence>
<evidence type="ECO:0000256" key="1">
    <source>
        <dbReference type="SAM" id="MobiDB-lite"/>
    </source>
</evidence>
<accession>A0ABD2Y209</accession>
<organism evidence="2 3">
    <name type="scientific">Cinchona calisaya</name>
    <dbReference type="NCBI Taxonomy" id="153742"/>
    <lineage>
        <taxon>Eukaryota</taxon>
        <taxon>Viridiplantae</taxon>
        <taxon>Streptophyta</taxon>
        <taxon>Embryophyta</taxon>
        <taxon>Tracheophyta</taxon>
        <taxon>Spermatophyta</taxon>
        <taxon>Magnoliopsida</taxon>
        <taxon>eudicotyledons</taxon>
        <taxon>Gunneridae</taxon>
        <taxon>Pentapetalae</taxon>
        <taxon>asterids</taxon>
        <taxon>lamiids</taxon>
        <taxon>Gentianales</taxon>
        <taxon>Rubiaceae</taxon>
        <taxon>Cinchonoideae</taxon>
        <taxon>Cinchoneae</taxon>
        <taxon>Cinchona</taxon>
    </lineage>
</organism>
<dbReference type="AlphaFoldDB" id="A0ABD2Y209"/>
<feature type="region of interest" description="Disordered" evidence="1">
    <location>
        <begin position="1"/>
        <end position="25"/>
    </location>
</feature>
<gene>
    <name evidence="2" type="ORF">ACH5RR_038955</name>
</gene>
<name>A0ABD2Y209_9GENT</name>
<evidence type="ECO:0000313" key="2">
    <source>
        <dbReference type="EMBL" id="KAL3499862.1"/>
    </source>
</evidence>
<evidence type="ECO:0000313" key="3">
    <source>
        <dbReference type="Proteomes" id="UP001630127"/>
    </source>
</evidence>
<dbReference type="Proteomes" id="UP001630127">
    <property type="component" value="Unassembled WGS sequence"/>
</dbReference>
<dbReference type="EMBL" id="JBJUIK010000016">
    <property type="protein sequence ID" value="KAL3499862.1"/>
    <property type="molecule type" value="Genomic_DNA"/>
</dbReference>
<reference evidence="2 3" key="1">
    <citation type="submission" date="2024-11" db="EMBL/GenBank/DDBJ databases">
        <title>A near-complete genome assembly of Cinchona calisaya.</title>
        <authorList>
            <person name="Lian D.C."/>
            <person name="Zhao X.W."/>
            <person name="Wei L."/>
        </authorList>
    </citation>
    <scope>NUCLEOTIDE SEQUENCE [LARGE SCALE GENOMIC DNA]</scope>
    <source>
        <tissue evidence="2">Nenye</tissue>
    </source>
</reference>
<proteinExistence type="predicted"/>
<keyword evidence="3" id="KW-1185">Reference proteome</keyword>
<protein>
    <submittedName>
        <fullName evidence="2">Uncharacterized protein</fullName>
    </submittedName>
</protein>
<comment type="caution">
    <text evidence="2">The sequence shown here is derived from an EMBL/GenBank/DDBJ whole genome shotgun (WGS) entry which is preliminary data.</text>
</comment>